<organism evidence="12">
    <name type="scientific">Singulisphaera sp. Ch08</name>
    <dbReference type="NCBI Taxonomy" id="3120278"/>
    <lineage>
        <taxon>Bacteria</taxon>
        <taxon>Pseudomonadati</taxon>
        <taxon>Planctomycetota</taxon>
        <taxon>Planctomycetia</taxon>
        <taxon>Isosphaerales</taxon>
        <taxon>Isosphaeraceae</taxon>
        <taxon>Singulisphaera</taxon>
    </lineage>
</organism>
<gene>
    <name evidence="9" type="primary">trpF</name>
    <name evidence="12" type="ORF">V5E97_36165</name>
</gene>
<feature type="domain" description="N-(5'phosphoribosyl) anthranilate isomerase (PRAI)" evidence="11">
    <location>
        <begin position="9"/>
        <end position="212"/>
    </location>
</feature>
<dbReference type="InterPro" id="IPR001240">
    <property type="entry name" value="PRAI_dom"/>
</dbReference>
<dbReference type="Pfam" id="PF00697">
    <property type="entry name" value="PRAI"/>
    <property type="match status" value="1"/>
</dbReference>
<feature type="chain" id="PRO_5043705823" description="N-(5'-phosphoribosyl)anthranilate isomerase" evidence="10">
    <location>
        <begin position="28"/>
        <end position="219"/>
    </location>
</feature>
<dbReference type="HAMAP" id="MF_00135">
    <property type="entry name" value="PRAI"/>
    <property type="match status" value="1"/>
</dbReference>
<keyword evidence="7 9" id="KW-0057">Aromatic amino acid biosynthesis</keyword>
<evidence type="ECO:0000256" key="9">
    <source>
        <dbReference type="HAMAP-Rule" id="MF_00135"/>
    </source>
</evidence>
<evidence type="ECO:0000256" key="4">
    <source>
        <dbReference type="ARBA" id="ARBA00022272"/>
    </source>
</evidence>
<keyword evidence="6 9" id="KW-0822">Tryptophan biosynthesis</keyword>
<proteinExistence type="inferred from homology"/>
<dbReference type="EMBL" id="CP155447">
    <property type="protein sequence ID" value="XBH03702.1"/>
    <property type="molecule type" value="Genomic_DNA"/>
</dbReference>
<name>A0AAU7CEY7_9BACT</name>
<dbReference type="GO" id="GO:0000162">
    <property type="term" value="P:L-tryptophan biosynthetic process"/>
    <property type="evidence" value="ECO:0007669"/>
    <property type="project" value="UniProtKB-UniRule"/>
</dbReference>
<accession>A0AAU7CEY7</accession>
<comment type="catalytic activity">
    <reaction evidence="1 9">
        <text>N-(5-phospho-beta-D-ribosyl)anthranilate = 1-(2-carboxyphenylamino)-1-deoxy-D-ribulose 5-phosphate</text>
        <dbReference type="Rhea" id="RHEA:21540"/>
        <dbReference type="ChEBI" id="CHEBI:18277"/>
        <dbReference type="ChEBI" id="CHEBI:58613"/>
        <dbReference type="EC" id="5.3.1.24"/>
    </reaction>
</comment>
<evidence type="ECO:0000256" key="3">
    <source>
        <dbReference type="ARBA" id="ARBA00012572"/>
    </source>
</evidence>
<evidence type="ECO:0000313" key="12">
    <source>
        <dbReference type="EMBL" id="XBH03702.1"/>
    </source>
</evidence>
<dbReference type="EC" id="5.3.1.24" evidence="3 9"/>
<comment type="similarity">
    <text evidence="9">Belongs to the TrpF family.</text>
</comment>
<evidence type="ECO:0000256" key="8">
    <source>
        <dbReference type="ARBA" id="ARBA00023235"/>
    </source>
</evidence>
<dbReference type="PANTHER" id="PTHR42894">
    <property type="entry name" value="N-(5'-PHOSPHORIBOSYL)ANTHRANILATE ISOMERASE"/>
    <property type="match status" value="1"/>
</dbReference>
<evidence type="ECO:0000259" key="11">
    <source>
        <dbReference type="Pfam" id="PF00697"/>
    </source>
</evidence>
<dbReference type="Gene3D" id="3.20.20.70">
    <property type="entry name" value="Aldolase class I"/>
    <property type="match status" value="1"/>
</dbReference>
<dbReference type="RefSeq" id="WP_406696440.1">
    <property type="nucleotide sequence ID" value="NZ_CP155447.1"/>
</dbReference>
<evidence type="ECO:0000256" key="2">
    <source>
        <dbReference type="ARBA" id="ARBA00004664"/>
    </source>
</evidence>
<dbReference type="InterPro" id="IPR044643">
    <property type="entry name" value="TrpF_fam"/>
</dbReference>
<dbReference type="CDD" id="cd00405">
    <property type="entry name" value="PRAI"/>
    <property type="match status" value="1"/>
</dbReference>
<protein>
    <recommendedName>
        <fullName evidence="4 9">N-(5'-phosphoribosyl)anthranilate isomerase</fullName>
        <shortName evidence="9">PRAI</shortName>
        <ecNumber evidence="3 9">5.3.1.24</ecNumber>
    </recommendedName>
</protein>
<keyword evidence="10" id="KW-0732">Signal</keyword>
<evidence type="ECO:0000256" key="10">
    <source>
        <dbReference type="SAM" id="SignalP"/>
    </source>
</evidence>
<feature type="signal peptide" evidence="10">
    <location>
        <begin position="1"/>
        <end position="27"/>
    </location>
</feature>
<sequence length="219" mass="23153">MSHPTVRIKVCGLTSIAQALACATAGADWVGLNFHPASPRRVDPALAAEIVAALPSPTEVVGLFVDRPPDEVAALADRTRIGIVQLHGQEPPEDLLTLSHLRLVRAFRIGSAEAVAAMVAYLRRAEDLGRVPDEVLVDAFVPGRDGGTGQAIADHLFPLLPPLPRLILAGGLTPENVAERVARVRPWMVDVASGVESAPGQKDPLRVVSFIRAARSAAT</sequence>
<dbReference type="GO" id="GO:0004640">
    <property type="term" value="F:phosphoribosylanthranilate isomerase activity"/>
    <property type="evidence" value="ECO:0007669"/>
    <property type="project" value="UniProtKB-UniRule"/>
</dbReference>
<comment type="pathway">
    <text evidence="2 9">Amino-acid biosynthesis; L-tryptophan biosynthesis; L-tryptophan from chorismate: step 3/5.</text>
</comment>
<reference evidence="12" key="1">
    <citation type="submission" date="2024-05" db="EMBL/GenBank/DDBJ databases">
        <title>Planctomycetes of the genus Singulisphaera possess chitinolytic capabilities.</title>
        <authorList>
            <person name="Ivanova A."/>
        </authorList>
    </citation>
    <scope>NUCLEOTIDE SEQUENCE</scope>
    <source>
        <strain evidence="12">Ch08T</strain>
    </source>
</reference>
<dbReference type="InterPro" id="IPR013785">
    <property type="entry name" value="Aldolase_TIM"/>
</dbReference>
<dbReference type="SUPFAM" id="SSF51366">
    <property type="entry name" value="Ribulose-phoshate binding barrel"/>
    <property type="match status" value="1"/>
</dbReference>
<evidence type="ECO:0000256" key="5">
    <source>
        <dbReference type="ARBA" id="ARBA00022605"/>
    </source>
</evidence>
<dbReference type="PANTHER" id="PTHR42894:SF1">
    <property type="entry name" value="N-(5'-PHOSPHORIBOSYL)ANTHRANILATE ISOMERASE"/>
    <property type="match status" value="1"/>
</dbReference>
<evidence type="ECO:0000256" key="6">
    <source>
        <dbReference type="ARBA" id="ARBA00022822"/>
    </source>
</evidence>
<evidence type="ECO:0000256" key="7">
    <source>
        <dbReference type="ARBA" id="ARBA00023141"/>
    </source>
</evidence>
<keyword evidence="8 9" id="KW-0413">Isomerase</keyword>
<dbReference type="InterPro" id="IPR011060">
    <property type="entry name" value="RibuloseP-bd_barrel"/>
</dbReference>
<evidence type="ECO:0000256" key="1">
    <source>
        <dbReference type="ARBA" id="ARBA00001164"/>
    </source>
</evidence>
<keyword evidence="5 9" id="KW-0028">Amino-acid biosynthesis</keyword>
<dbReference type="AlphaFoldDB" id="A0AAU7CEY7"/>